<gene>
    <name evidence="3" type="ORF">QBZ16_001288</name>
</gene>
<protein>
    <submittedName>
        <fullName evidence="3">Uncharacterized protein</fullName>
    </submittedName>
</protein>
<feature type="region of interest" description="Disordered" evidence="2">
    <location>
        <begin position="16"/>
        <end position="60"/>
    </location>
</feature>
<feature type="coiled-coil region" evidence="1">
    <location>
        <begin position="251"/>
        <end position="399"/>
    </location>
</feature>
<organism evidence="3 4">
    <name type="scientific">Prototheca wickerhamii</name>
    <dbReference type="NCBI Taxonomy" id="3111"/>
    <lineage>
        <taxon>Eukaryota</taxon>
        <taxon>Viridiplantae</taxon>
        <taxon>Chlorophyta</taxon>
        <taxon>core chlorophytes</taxon>
        <taxon>Trebouxiophyceae</taxon>
        <taxon>Chlorellales</taxon>
        <taxon>Chlorellaceae</taxon>
        <taxon>Prototheca</taxon>
    </lineage>
</organism>
<dbReference type="EMBL" id="JASFZW010000012">
    <property type="protein sequence ID" value="KAK2075952.1"/>
    <property type="molecule type" value="Genomic_DNA"/>
</dbReference>
<feature type="coiled-coil region" evidence="1">
    <location>
        <begin position="177"/>
        <end position="221"/>
    </location>
</feature>
<keyword evidence="4" id="KW-1185">Reference proteome</keyword>
<evidence type="ECO:0000313" key="3">
    <source>
        <dbReference type="EMBL" id="KAK2075952.1"/>
    </source>
</evidence>
<feature type="compositionally biased region" description="Basic and acidic residues" evidence="2">
    <location>
        <begin position="16"/>
        <end position="40"/>
    </location>
</feature>
<evidence type="ECO:0000313" key="4">
    <source>
        <dbReference type="Proteomes" id="UP001255856"/>
    </source>
</evidence>
<keyword evidence="1" id="KW-0175">Coiled coil</keyword>
<dbReference type="AlphaFoldDB" id="A0AAD9IGQ6"/>
<accession>A0AAD9IGQ6</accession>
<feature type="region of interest" description="Disordered" evidence="2">
    <location>
        <begin position="461"/>
        <end position="487"/>
    </location>
</feature>
<dbReference type="Proteomes" id="UP001255856">
    <property type="component" value="Unassembled WGS sequence"/>
</dbReference>
<name>A0AAD9IGQ6_PROWI</name>
<evidence type="ECO:0000256" key="1">
    <source>
        <dbReference type="SAM" id="Coils"/>
    </source>
</evidence>
<proteinExistence type="predicted"/>
<feature type="compositionally biased region" description="Polar residues" evidence="2">
    <location>
        <begin position="461"/>
        <end position="475"/>
    </location>
</feature>
<feature type="compositionally biased region" description="Acidic residues" evidence="2">
    <location>
        <begin position="41"/>
        <end position="58"/>
    </location>
</feature>
<sequence>MFQGLQSLREAVADGVHDLRQQVVEERERVSSVKARGEVREPEEDSCDYGSEDSSADEAELRELTDGAPFEAAQGMLQRLRATVLTARAEAGARAARLEAELAAARAETGRLAREAETAGRRAAAEEKRSERLRAALAAARERAAADLAGVQEAAAAAAALSQAEVARRDAELASAREDLRKERAARDERAAALREAERALGGAQADCANLRKDLEDTQAARREDQTAVEVSRNEFVRSRVFGSIALNLRIAAEEAGRAELEAQLEVLREVAGRRTRAFQEALEAAVAGQRRDWEAHRQALEARLASAEMAASEAEARARVSGERAAEAAEALAAAEAAAASAHQEREGAAAAAAGHVAVARAEAERLRQELDEAQRALHDVQERAQHTEAQLASSLEQAAHAARQQEAAEARAVADEARMAEQAAAHAAASAALQRDLAAAQALAVAANAKVVRLQEELQQTVGRPSEGDSQPTELPPSPDKVAQQIPSTELPGLNFSSVGLDRLLAASEEEQGRPGAQGKSLRRSPQRRALASQLSPRAWIVVLYVGALHLAYLMALHRGSAGCLDHHATSKELPY</sequence>
<comment type="caution">
    <text evidence="3">The sequence shown here is derived from an EMBL/GenBank/DDBJ whole genome shotgun (WGS) entry which is preliminary data.</text>
</comment>
<reference evidence="3" key="1">
    <citation type="submission" date="2021-01" db="EMBL/GenBank/DDBJ databases">
        <authorList>
            <person name="Eckstrom K.M.E."/>
        </authorList>
    </citation>
    <scope>NUCLEOTIDE SEQUENCE</scope>
    <source>
        <strain evidence="3">UVCC 0001</strain>
    </source>
</reference>
<feature type="region of interest" description="Disordered" evidence="2">
    <location>
        <begin position="511"/>
        <end position="531"/>
    </location>
</feature>
<evidence type="ECO:0000256" key="2">
    <source>
        <dbReference type="SAM" id="MobiDB-lite"/>
    </source>
</evidence>
<feature type="coiled-coil region" evidence="1">
    <location>
        <begin position="88"/>
        <end position="143"/>
    </location>
</feature>